<dbReference type="GeneTree" id="ENSGT00940000163310"/>
<accession>H2XU78</accession>
<feature type="domain" description="Sushi" evidence="7">
    <location>
        <begin position="303"/>
        <end position="367"/>
    </location>
</feature>
<dbReference type="PROSITE" id="PS50923">
    <property type="entry name" value="SUSHI"/>
    <property type="match status" value="9"/>
</dbReference>
<dbReference type="InterPro" id="IPR000436">
    <property type="entry name" value="Sushi_SCR_CCP_dom"/>
</dbReference>
<evidence type="ECO:0000313" key="9">
    <source>
        <dbReference type="Proteomes" id="UP000008144"/>
    </source>
</evidence>
<dbReference type="Proteomes" id="UP000008144">
    <property type="component" value="Chromosome 10"/>
</dbReference>
<feature type="disulfide bond" evidence="5">
    <location>
        <begin position="521"/>
        <end position="548"/>
    </location>
</feature>
<dbReference type="EMBL" id="EAAA01000610">
    <property type="status" value="NOT_ANNOTATED_CDS"/>
    <property type="molecule type" value="Genomic_DNA"/>
</dbReference>
<feature type="domain" description="Sushi" evidence="7">
    <location>
        <begin position="623"/>
        <end position="671"/>
    </location>
</feature>
<evidence type="ECO:0000256" key="3">
    <source>
        <dbReference type="ARBA" id="ARBA00023157"/>
    </source>
</evidence>
<feature type="domain" description="Sushi" evidence="7">
    <location>
        <begin position="191"/>
        <end position="242"/>
    </location>
</feature>
<feature type="domain" description="Sushi" evidence="7">
    <location>
        <begin position="1"/>
        <end position="56"/>
    </location>
</feature>
<protein>
    <submittedName>
        <fullName evidence="8">Uncharacterized protein</fullName>
    </submittedName>
</protein>
<name>H2XU78_CIOIN</name>
<dbReference type="Gene3D" id="2.10.70.10">
    <property type="entry name" value="Complement Module, domain 1"/>
    <property type="match status" value="11"/>
</dbReference>
<reference evidence="8" key="2">
    <citation type="journal article" date="2008" name="Genome Biol.">
        <title>Improved genome assembly and evidence-based global gene model set for the chordate Ciona intestinalis: new insight into intron and operon populations.</title>
        <authorList>
            <person name="Satou Y."/>
            <person name="Mineta K."/>
            <person name="Ogasawara M."/>
            <person name="Sasakura Y."/>
            <person name="Shoguchi E."/>
            <person name="Ueno K."/>
            <person name="Yamada L."/>
            <person name="Matsumoto J."/>
            <person name="Wasserscheid J."/>
            <person name="Dewar K."/>
            <person name="Wiley G.B."/>
            <person name="Macmil S.L."/>
            <person name="Roe B.A."/>
            <person name="Zeller R.W."/>
            <person name="Hastings K.E."/>
            <person name="Lemaire P."/>
            <person name="Lindquist E."/>
            <person name="Endo T."/>
            <person name="Hotta K."/>
            <person name="Inaba K."/>
        </authorList>
    </citation>
    <scope>NUCLEOTIDE SEQUENCE [LARGE SCALE GENOMIC DNA]</scope>
    <source>
        <strain evidence="8">wild type</strain>
    </source>
</reference>
<dbReference type="InterPro" id="IPR007110">
    <property type="entry name" value="Ig-like_dom"/>
</dbReference>
<feature type="domain" description="Ig-like" evidence="6">
    <location>
        <begin position="251"/>
        <end position="345"/>
    </location>
</feature>
<dbReference type="InterPro" id="IPR035976">
    <property type="entry name" value="Sushi/SCR/CCP_sf"/>
</dbReference>
<evidence type="ECO:0000259" key="7">
    <source>
        <dbReference type="PROSITE" id="PS50923"/>
    </source>
</evidence>
<feature type="disulfide bond" evidence="5">
    <location>
        <begin position="644"/>
        <end position="671"/>
    </location>
</feature>
<dbReference type="PROSITE" id="PS50835">
    <property type="entry name" value="IG_LIKE"/>
    <property type="match status" value="1"/>
</dbReference>
<dbReference type="STRING" id="7719.ENSCINP00000033212"/>
<dbReference type="AlphaFoldDB" id="H2XU78"/>
<evidence type="ECO:0000313" key="8">
    <source>
        <dbReference type="Ensembl" id="ENSCINP00000033212.1"/>
    </source>
</evidence>
<evidence type="ECO:0000256" key="5">
    <source>
        <dbReference type="PROSITE-ProRule" id="PRU00302"/>
    </source>
</evidence>
<proteinExistence type="predicted"/>
<dbReference type="InParanoid" id="H2XU78"/>
<keyword evidence="3 5" id="KW-1015">Disulfide bond</keyword>
<feature type="domain" description="Sushi" evidence="7">
    <location>
        <begin position="490"/>
        <end position="550"/>
    </location>
</feature>
<feature type="domain" description="Sushi" evidence="7">
    <location>
        <begin position="368"/>
        <end position="424"/>
    </location>
</feature>
<evidence type="ECO:0000259" key="6">
    <source>
        <dbReference type="PROSITE" id="PS50835"/>
    </source>
</evidence>
<keyword evidence="9" id="KW-1185">Reference proteome</keyword>
<evidence type="ECO:0000256" key="4">
    <source>
        <dbReference type="ARBA" id="ARBA00023180"/>
    </source>
</evidence>
<comment type="caution">
    <text evidence="5">Lacks conserved residue(s) required for the propagation of feature annotation.</text>
</comment>
<dbReference type="HOGENOM" id="CLU_409702_0_0_1"/>
<dbReference type="PANTHER" id="PTHR19325:SF571">
    <property type="entry name" value="SUSHI DOMAIN-CONTAINING PROTEIN"/>
    <property type="match status" value="1"/>
</dbReference>
<feature type="disulfide bond" evidence="5">
    <location>
        <begin position="583"/>
        <end position="610"/>
    </location>
</feature>
<reference evidence="9" key="1">
    <citation type="journal article" date="2002" name="Science">
        <title>The draft genome of Ciona intestinalis: insights into chordate and vertebrate origins.</title>
        <authorList>
            <person name="Dehal P."/>
            <person name="Satou Y."/>
            <person name="Campbell R.K."/>
            <person name="Chapman J."/>
            <person name="Degnan B."/>
            <person name="De Tomaso A."/>
            <person name="Davidson B."/>
            <person name="Di Gregorio A."/>
            <person name="Gelpke M."/>
            <person name="Goodstein D.M."/>
            <person name="Harafuji N."/>
            <person name="Hastings K.E."/>
            <person name="Ho I."/>
            <person name="Hotta K."/>
            <person name="Huang W."/>
            <person name="Kawashima T."/>
            <person name="Lemaire P."/>
            <person name="Martinez D."/>
            <person name="Meinertzhagen I.A."/>
            <person name="Necula S."/>
            <person name="Nonaka M."/>
            <person name="Putnam N."/>
            <person name="Rash S."/>
            <person name="Saiga H."/>
            <person name="Satake M."/>
            <person name="Terry A."/>
            <person name="Yamada L."/>
            <person name="Wang H.G."/>
            <person name="Awazu S."/>
            <person name="Azumi K."/>
            <person name="Boore J."/>
            <person name="Branno M."/>
            <person name="Chin-Bow S."/>
            <person name="DeSantis R."/>
            <person name="Doyle S."/>
            <person name="Francino P."/>
            <person name="Keys D.N."/>
            <person name="Haga S."/>
            <person name="Hayashi H."/>
            <person name="Hino K."/>
            <person name="Imai K.S."/>
            <person name="Inaba K."/>
            <person name="Kano S."/>
            <person name="Kobayashi K."/>
            <person name="Kobayashi M."/>
            <person name="Lee B.I."/>
            <person name="Makabe K.W."/>
            <person name="Manohar C."/>
            <person name="Matassi G."/>
            <person name="Medina M."/>
            <person name="Mochizuki Y."/>
            <person name="Mount S."/>
            <person name="Morishita T."/>
            <person name="Miura S."/>
            <person name="Nakayama A."/>
            <person name="Nishizaka S."/>
            <person name="Nomoto H."/>
            <person name="Ohta F."/>
            <person name="Oishi K."/>
            <person name="Rigoutsos I."/>
            <person name="Sano M."/>
            <person name="Sasaki A."/>
            <person name="Sasakura Y."/>
            <person name="Shoguchi E."/>
            <person name="Shin-i T."/>
            <person name="Spagnuolo A."/>
            <person name="Stainier D."/>
            <person name="Suzuki M.M."/>
            <person name="Tassy O."/>
            <person name="Takatori N."/>
            <person name="Tokuoka M."/>
            <person name="Yagi K."/>
            <person name="Yoshizaki F."/>
            <person name="Wada S."/>
            <person name="Zhang C."/>
            <person name="Hyatt P.D."/>
            <person name="Larimer F."/>
            <person name="Detter C."/>
            <person name="Doggett N."/>
            <person name="Glavina T."/>
            <person name="Hawkins T."/>
            <person name="Richardson P."/>
            <person name="Lucas S."/>
            <person name="Kohara Y."/>
            <person name="Levine M."/>
            <person name="Satoh N."/>
            <person name="Rokhsar D.S."/>
        </authorList>
    </citation>
    <scope>NUCLEOTIDE SEQUENCE [LARGE SCALE GENOMIC DNA]</scope>
</reference>
<sequence length="671" mass="70909">VSVNLAYHPANSQYLPTSQVTYHCSDGRSVIPASSRTITCMVSGSWSISVAPTCQAVCVKPPAITIGSGSYSPMQNTYQPNENITYSCNGTTRLVGSATNICGSNFGWSTVAPQCDIACSAPPPPNANSSVGLSSASFPYSVGTTAKYSCSLGYRLVGIETLTCTSEGWVPAAPPTCQLVCLNPPLPVNGTVLPNVPANSGYDLGTTIRYTCTGTNNIIGSSINICQNDGSWRYAAIPVCSSVCYSAPTIPNGDYMPKQIYANPGTSVSYSCNTQSHQIRGSIQATCQAASLTWSTAPVCLTVVCGNPPAIANGMNSLNGGNAFLEGDKVNYTCNAGYRITPALSTMNPLNENTCTSTANDLPSCEPITCRPPPTLSFGSFLPVMTYYNASATVNYTCNSGFTLIGSNNVTCSNVLTWSQQPICAIRCVNPPMIGAGNGSITPVKASYVVGDIVQYTCMPPYRIIGTTSNECVQAGDWLHNAGPECYDGEQCYRSDPTMNQFLIQPDRASYLEGTTITFTCRYNAKLTGSTNATCQRNTTWDAPLPKCELKGCGPPPQVTVGNATLTPSKPDFMPGEVVTYTCGCDLTLVGKSTTICQNNNTWSNQSPQCLTKCTRPTIATGSKVQIQPDQQEYLEGTNITFTCANNVTLTGAVSSTCLGNTTWDATLPTC</sequence>
<dbReference type="SUPFAM" id="SSF57535">
    <property type="entry name" value="Complement control module/SCR domain"/>
    <property type="match status" value="11"/>
</dbReference>
<feature type="disulfide bond" evidence="5">
    <location>
        <begin position="150"/>
        <end position="177"/>
    </location>
</feature>
<reference evidence="8" key="3">
    <citation type="submission" date="2025-08" db="UniProtKB">
        <authorList>
            <consortium name="Ensembl"/>
        </authorList>
    </citation>
    <scope>IDENTIFICATION</scope>
</reference>
<evidence type="ECO:0000256" key="1">
    <source>
        <dbReference type="ARBA" id="ARBA00022659"/>
    </source>
</evidence>
<feature type="domain" description="Sushi" evidence="7">
    <location>
        <begin position="117"/>
        <end position="179"/>
    </location>
</feature>
<feature type="disulfide bond" evidence="5">
    <location>
        <begin position="492"/>
        <end position="535"/>
    </location>
</feature>
<dbReference type="Ensembl" id="ENSCINT00000032491.1">
    <property type="protein sequence ID" value="ENSCINP00000033212.1"/>
    <property type="gene ID" value="ENSCING00000020984.1"/>
</dbReference>
<dbReference type="CDD" id="cd00033">
    <property type="entry name" value="CCP"/>
    <property type="match status" value="9"/>
</dbReference>
<reference evidence="8" key="4">
    <citation type="submission" date="2025-09" db="UniProtKB">
        <authorList>
            <consortium name="Ensembl"/>
        </authorList>
    </citation>
    <scope>IDENTIFICATION</scope>
</reference>
<keyword evidence="2" id="KW-0677">Repeat</keyword>
<feature type="domain" description="Sushi" evidence="7">
    <location>
        <begin position="551"/>
        <end position="612"/>
    </location>
</feature>
<feature type="domain" description="Sushi" evidence="7">
    <location>
        <begin position="426"/>
        <end position="488"/>
    </location>
</feature>
<dbReference type="InterPro" id="IPR050350">
    <property type="entry name" value="Compl-Cell_Adhes-Reg"/>
</dbReference>
<dbReference type="Pfam" id="PF00084">
    <property type="entry name" value="Sushi"/>
    <property type="match status" value="9"/>
</dbReference>
<dbReference type="OMA" id="YYNASAT"/>
<dbReference type="PANTHER" id="PTHR19325">
    <property type="entry name" value="COMPLEMENT COMPONENT-RELATED SUSHI DOMAIN-CONTAINING"/>
    <property type="match status" value="1"/>
</dbReference>
<keyword evidence="1 5" id="KW-0768">Sushi</keyword>
<keyword evidence="4" id="KW-0325">Glycoprotein</keyword>
<dbReference type="SMART" id="SM00032">
    <property type="entry name" value="CCP"/>
    <property type="match status" value="11"/>
</dbReference>
<organism evidence="8 9">
    <name type="scientific">Ciona intestinalis</name>
    <name type="common">Transparent sea squirt</name>
    <name type="synonym">Ascidia intestinalis</name>
    <dbReference type="NCBI Taxonomy" id="7719"/>
    <lineage>
        <taxon>Eukaryota</taxon>
        <taxon>Metazoa</taxon>
        <taxon>Chordata</taxon>
        <taxon>Tunicata</taxon>
        <taxon>Ascidiacea</taxon>
        <taxon>Phlebobranchia</taxon>
        <taxon>Cionidae</taxon>
        <taxon>Ciona</taxon>
    </lineage>
</organism>
<evidence type="ECO:0000256" key="2">
    <source>
        <dbReference type="ARBA" id="ARBA00022737"/>
    </source>
</evidence>